<dbReference type="SUPFAM" id="SSF53474">
    <property type="entry name" value="alpha/beta-Hydrolases"/>
    <property type="match status" value="1"/>
</dbReference>
<dbReference type="OrthoDB" id="408373at2759"/>
<dbReference type="PANTHER" id="PTHR43433:SF5">
    <property type="entry name" value="AB HYDROLASE-1 DOMAIN-CONTAINING PROTEIN"/>
    <property type="match status" value="1"/>
</dbReference>
<keyword evidence="2" id="KW-0378">Hydrolase</keyword>
<dbReference type="GO" id="GO:0016787">
    <property type="term" value="F:hydrolase activity"/>
    <property type="evidence" value="ECO:0007669"/>
    <property type="project" value="UniProtKB-KW"/>
</dbReference>
<evidence type="ECO:0000259" key="1">
    <source>
        <dbReference type="Pfam" id="PF00561"/>
    </source>
</evidence>
<accession>A0A0D7AY04</accession>
<protein>
    <submittedName>
        <fullName evidence="2">Alpha/beta-hydrolase</fullName>
    </submittedName>
</protein>
<evidence type="ECO:0000313" key="3">
    <source>
        <dbReference type="Proteomes" id="UP000054007"/>
    </source>
</evidence>
<dbReference type="Proteomes" id="UP000054007">
    <property type="component" value="Unassembled WGS sequence"/>
</dbReference>
<dbReference type="PANTHER" id="PTHR43433">
    <property type="entry name" value="HYDROLASE, ALPHA/BETA FOLD FAMILY PROTEIN"/>
    <property type="match status" value="1"/>
</dbReference>
<dbReference type="EMBL" id="KN880711">
    <property type="protein sequence ID" value="KIY63233.1"/>
    <property type="molecule type" value="Genomic_DNA"/>
</dbReference>
<gene>
    <name evidence="2" type="ORF">CYLTODRAFT_145661</name>
</gene>
<feature type="domain" description="AB hydrolase-1" evidence="1">
    <location>
        <begin position="94"/>
        <end position="325"/>
    </location>
</feature>
<dbReference type="InterPro" id="IPR000073">
    <property type="entry name" value="AB_hydrolase_1"/>
</dbReference>
<sequence length="348" mass="38652">MHEALQSLIPPRAYKWTIASGILLWGLYQHSQRSDLPEVPRKARPGLYSLPPSVRKQAINEIYPEDIYPGGGYADLPIGRVKYWLLGPEHGEKLVLVHGFSIPGPIWRLLAPRLADAGYRVLVFDLYGRGYSDAPYSDYTVELYKTQLALLLQYLRWEKAHIAGNSMGGPIAAAFVDQFPHLVDEKIILSAPAGLLDSVPGLNYAASPWYLSLLIIPLFKKHVRKSMGLVAGGPKDELKTIANLQADHLPSFVSVLLLTERHGPFRGQHSSFKSKHFVGKKVLILQGSQDDIVPPEHAERVKNLLPPGTSCELVYLDGAPHDIPITHADAMFREISRFLSASHYVCSS</sequence>
<dbReference type="InterPro" id="IPR029058">
    <property type="entry name" value="AB_hydrolase_fold"/>
</dbReference>
<dbReference type="Pfam" id="PF00561">
    <property type="entry name" value="Abhydrolase_1"/>
    <property type="match status" value="1"/>
</dbReference>
<evidence type="ECO:0000313" key="2">
    <source>
        <dbReference type="EMBL" id="KIY63233.1"/>
    </source>
</evidence>
<dbReference type="InterPro" id="IPR050471">
    <property type="entry name" value="AB_hydrolase"/>
</dbReference>
<name>A0A0D7AY04_9AGAR</name>
<dbReference type="STRING" id="1314674.A0A0D7AY04"/>
<dbReference type="AlphaFoldDB" id="A0A0D7AY04"/>
<reference evidence="2 3" key="1">
    <citation type="journal article" date="2015" name="Fungal Genet. Biol.">
        <title>Evolution of novel wood decay mechanisms in Agaricales revealed by the genome sequences of Fistulina hepatica and Cylindrobasidium torrendii.</title>
        <authorList>
            <person name="Floudas D."/>
            <person name="Held B.W."/>
            <person name="Riley R."/>
            <person name="Nagy L.G."/>
            <person name="Koehler G."/>
            <person name="Ransdell A.S."/>
            <person name="Younus H."/>
            <person name="Chow J."/>
            <person name="Chiniquy J."/>
            <person name="Lipzen A."/>
            <person name="Tritt A."/>
            <person name="Sun H."/>
            <person name="Haridas S."/>
            <person name="LaButti K."/>
            <person name="Ohm R.A."/>
            <person name="Kues U."/>
            <person name="Blanchette R.A."/>
            <person name="Grigoriev I.V."/>
            <person name="Minto R.E."/>
            <person name="Hibbett D.S."/>
        </authorList>
    </citation>
    <scope>NUCLEOTIDE SEQUENCE [LARGE SCALE GENOMIC DNA]</scope>
    <source>
        <strain evidence="2 3">FP15055 ss-10</strain>
    </source>
</reference>
<organism evidence="2 3">
    <name type="scientific">Cylindrobasidium torrendii FP15055 ss-10</name>
    <dbReference type="NCBI Taxonomy" id="1314674"/>
    <lineage>
        <taxon>Eukaryota</taxon>
        <taxon>Fungi</taxon>
        <taxon>Dikarya</taxon>
        <taxon>Basidiomycota</taxon>
        <taxon>Agaricomycotina</taxon>
        <taxon>Agaricomycetes</taxon>
        <taxon>Agaricomycetidae</taxon>
        <taxon>Agaricales</taxon>
        <taxon>Marasmiineae</taxon>
        <taxon>Physalacriaceae</taxon>
        <taxon>Cylindrobasidium</taxon>
    </lineage>
</organism>
<keyword evidence="3" id="KW-1185">Reference proteome</keyword>
<proteinExistence type="predicted"/>
<dbReference type="PRINTS" id="PR00111">
    <property type="entry name" value="ABHYDROLASE"/>
</dbReference>
<dbReference type="Gene3D" id="3.40.50.1820">
    <property type="entry name" value="alpha/beta hydrolase"/>
    <property type="match status" value="1"/>
</dbReference>